<comment type="caution">
    <text evidence="1">The sequence shown here is derived from an EMBL/GenBank/DDBJ whole genome shotgun (WGS) entry which is preliminary data.</text>
</comment>
<evidence type="ECO:0000313" key="1">
    <source>
        <dbReference type="EMBL" id="KAJ3473987.1"/>
    </source>
</evidence>
<accession>A0ACC1QI86</accession>
<reference evidence="1" key="1">
    <citation type="submission" date="2022-07" db="EMBL/GenBank/DDBJ databases">
        <title>Genome Sequence of Lecanicillium saksenae.</title>
        <authorList>
            <person name="Buettner E."/>
        </authorList>
    </citation>
    <scope>NUCLEOTIDE SEQUENCE</scope>
    <source>
        <strain evidence="1">VT-O1</strain>
    </source>
</reference>
<keyword evidence="2" id="KW-1185">Reference proteome</keyword>
<organism evidence="1 2">
    <name type="scientific">Lecanicillium saksenae</name>
    <dbReference type="NCBI Taxonomy" id="468837"/>
    <lineage>
        <taxon>Eukaryota</taxon>
        <taxon>Fungi</taxon>
        <taxon>Dikarya</taxon>
        <taxon>Ascomycota</taxon>
        <taxon>Pezizomycotina</taxon>
        <taxon>Sordariomycetes</taxon>
        <taxon>Hypocreomycetidae</taxon>
        <taxon>Hypocreales</taxon>
        <taxon>Cordycipitaceae</taxon>
        <taxon>Lecanicillium</taxon>
    </lineage>
</organism>
<dbReference type="EMBL" id="JANAKD010002303">
    <property type="protein sequence ID" value="KAJ3473987.1"/>
    <property type="molecule type" value="Genomic_DNA"/>
</dbReference>
<evidence type="ECO:0000313" key="2">
    <source>
        <dbReference type="Proteomes" id="UP001148737"/>
    </source>
</evidence>
<gene>
    <name evidence="1" type="ORF">NLG97_g10044</name>
</gene>
<name>A0ACC1QI86_9HYPO</name>
<proteinExistence type="predicted"/>
<sequence length="78" mass="8178">MYSTVILALLSVAGPALAAPAPAAADRNCGGWANYFDCLHGMEGICPSRCLNSEPIEQPLCTSECINAAAEFCQEECP</sequence>
<protein>
    <submittedName>
        <fullName evidence="1">Uncharacterized protein</fullName>
    </submittedName>
</protein>
<dbReference type="Proteomes" id="UP001148737">
    <property type="component" value="Unassembled WGS sequence"/>
</dbReference>